<comment type="subcellular location">
    <subcellularLocation>
        <location evidence="2 19">Cell membrane</location>
        <topology evidence="2 19">Multi-pass membrane protein</topology>
    </subcellularLocation>
</comment>
<evidence type="ECO:0000256" key="18">
    <source>
        <dbReference type="ARBA" id="ARBA00049504"/>
    </source>
</evidence>
<dbReference type="eggNOG" id="arCOG04338">
    <property type="taxonomic scope" value="Archaea"/>
</dbReference>
<feature type="transmembrane region" description="Helical" evidence="19">
    <location>
        <begin position="204"/>
        <end position="220"/>
    </location>
</feature>
<organism evidence="20 21">
    <name type="scientific">Natrinema pallidum DSM 3751</name>
    <dbReference type="NCBI Taxonomy" id="1227495"/>
    <lineage>
        <taxon>Archaea</taxon>
        <taxon>Methanobacteriati</taxon>
        <taxon>Methanobacteriota</taxon>
        <taxon>Stenosarchaea group</taxon>
        <taxon>Halobacteria</taxon>
        <taxon>Halobacteriales</taxon>
        <taxon>Natrialbaceae</taxon>
        <taxon>Natrinema</taxon>
    </lineage>
</organism>
<keyword evidence="9 19" id="KW-0808">Transferase</keyword>
<dbReference type="PANTHER" id="PTHR34148">
    <property type="entry name" value="ADENOSYLCOBINAMIDE-GDP RIBAZOLETRANSFERASE"/>
    <property type="match status" value="1"/>
</dbReference>
<feature type="transmembrane region" description="Helical" evidence="19">
    <location>
        <begin position="139"/>
        <end position="162"/>
    </location>
</feature>
<dbReference type="EC" id="2.7.8.26" evidence="5 19"/>
<evidence type="ECO:0000256" key="8">
    <source>
        <dbReference type="ARBA" id="ARBA00022573"/>
    </source>
</evidence>
<keyword evidence="8 19" id="KW-0169">Cobalamin biosynthesis</keyword>
<keyword evidence="10 19" id="KW-0812">Transmembrane</keyword>
<dbReference type="HAMAP" id="MF_00719">
    <property type="entry name" value="CobS"/>
    <property type="match status" value="1"/>
</dbReference>
<evidence type="ECO:0000256" key="16">
    <source>
        <dbReference type="ARBA" id="ARBA00032853"/>
    </source>
</evidence>
<dbReference type="UniPathway" id="UPA00148">
    <property type="reaction ID" value="UER00238"/>
</dbReference>
<keyword evidence="11 19" id="KW-0460">Magnesium</keyword>
<evidence type="ECO:0000256" key="9">
    <source>
        <dbReference type="ARBA" id="ARBA00022679"/>
    </source>
</evidence>
<comment type="caution">
    <text evidence="20">The sequence shown here is derived from an EMBL/GenBank/DDBJ whole genome shotgun (WGS) entry which is preliminary data.</text>
</comment>
<evidence type="ECO:0000256" key="3">
    <source>
        <dbReference type="ARBA" id="ARBA00004663"/>
    </source>
</evidence>
<dbReference type="GO" id="GO:0005886">
    <property type="term" value="C:plasma membrane"/>
    <property type="evidence" value="ECO:0007669"/>
    <property type="project" value="UniProtKB-SubCell"/>
</dbReference>
<reference evidence="20 21" key="1">
    <citation type="journal article" date="2014" name="PLoS Genet.">
        <title>Phylogenetically driven sequencing of extremely halophilic archaea reveals strategies for static and dynamic osmo-response.</title>
        <authorList>
            <person name="Becker E.A."/>
            <person name="Seitzer P.M."/>
            <person name="Tritt A."/>
            <person name="Larsen D."/>
            <person name="Krusor M."/>
            <person name="Yao A.I."/>
            <person name="Wu D."/>
            <person name="Madern D."/>
            <person name="Eisen J.A."/>
            <person name="Darling A.E."/>
            <person name="Facciotti M.T."/>
        </authorList>
    </citation>
    <scope>NUCLEOTIDE SEQUENCE [LARGE SCALE GENOMIC DNA]</scope>
    <source>
        <strain evidence="20 21">DSM 3751</strain>
    </source>
</reference>
<evidence type="ECO:0000256" key="14">
    <source>
        <dbReference type="ARBA" id="ARBA00025228"/>
    </source>
</evidence>
<comment type="function">
    <text evidence="14 19">Joins adenosylcobinamide-GDP and alpha-ribazole to generate adenosylcobalamin (Ado-cobalamin). Also synthesizes adenosylcobalamin 5'-phosphate from adenosylcobinamide-GDP and alpha-ribazole 5'-phosphate.</text>
</comment>
<protein>
    <recommendedName>
        <fullName evidence="6 19">Adenosylcobinamide-GDP ribazoletransferase</fullName>
        <ecNumber evidence="5 19">2.7.8.26</ecNumber>
    </recommendedName>
    <alternativeName>
        <fullName evidence="16 19">Cobalamin synthase</fullName>
    </alternativeName>
    <alternativeName>
        <fullName evidence="15 19">Cobalamin-5'-phosphate synthase</fullName>
    </alternativeName>
</protein>
<sequence length="254" mass="25596">MTVIGRWVGAVRGALGFLTRLPVGHRDGDWDAFRATPVAFPVVGLVAGSLAAIPLLAADTLTAPTVALGYLLSVYAVTGIHHLDGIADLGDALVVHGDVERRREVLKDTTTGVGALLAVAIIVAALALGGLGLADLPVLAAVGIAIGAEVGTKLGMAAMACFGRAAYEGMGEQFTDVSTAGAFLVPATIVLAAAVFVWPHPGVIALPGAVAGIGLPWYWADRALGGINGDIFGAANEIGRVAGVHVGVIAWTLS</sequence>
<evidence type="ECO:0000256" key="11">
    <source>
        <dbReference type="ARBA" id="ARBA00022842"/>
    </source>
</evidence>
<evidence type="ECO:0000256" key="13">
    <source>
        <dbReference type="ARBA" id="ARBA00023136"/>
    </source>
</evidence>
<feature type="transmembrane region" description="Helical" evidence="19">
    <location>
        <begin position="38"/>
        <end position="58"/>
    </location>
</feature>
<dbReference type="Proteomes" id="UP000011618">
    <property type="component" value="Unassembled WGS sequence"/>
</dbReference>
<evidence type="ECO:0000313" key="21">
    <source>
        <dbReference type="Proteomes" id="UP000011618"/>
    </source>
</evidence>
<name>L9YN87_9EURY</name>
<comment type="pathway">
    <text evidence="3 19">Cofactor biosynthesis; adenosylcobalamin biosynthesis; adenosylcobalamin from cob(II)yrinate a,c-diamide: step 7/7.</text>
</comment>
<evidence type="ECO:0000256" key="17">
    <source>
        <dbReference type="ARBA" id="ARBA00048623"/>
    </source>
</evidence>
<evidence type="ECO:0000256" key="5">
    <source>
        <dbReference type="ARBA" id="ARBA00013200"/>
    </source>
</evidence>
<dbReference type="NCBIfam" id="TIGR00317">
    <property type="entry name" value="cobS"/>
    <property type="match status" value="1"/>
</dbReference>
<evidence type="ECO:0000256" key="1">
    <source>
        <dbReference type="ARBA" id="ARBA00001946"/>
    </source>
</evidence>
<feature type="transmembrane region" description="Helical" evidence="19">
    <location>
        <begin position="174"/>
        <end position="198"/>
    </location>
</feature>
<comment type="catalytic activity">
    <reaction evidence="17 19">
        <text>alpha-ribazole + adenosylcob(III)inamide-GDP = adenosylcob(III)alamin + GMP + H(+)</text>
        <dbReference type="Rhea" id="RHEA:16049"/>
        <dbReference type="ChEBI" id="CHEBI:10329"/>
        <dbReference type="ChEBI" id="CHEBI:15378"/>
        <dbReference type="ChEBI" id="CHEBI:18408"/>
        <dbReference type="ChEBI" id="CHEBI:58115"/>
        <dbReference type="ChEBI" id="CHEBI:60487"/>
        <dbReference type="EC" id="2.7.8.26"/>
    </reaction>
</comment>
<dbReference type="InterPro" id="IPR003805">
    <property type="entry name" value="CobS"/>
</dbReference>
<keyword evidence="13 19" id="KW-0472">Membrane</keyword>
<dbReference type="PATRIC" id="fig|1227495.3.peg.2617"/>
<gene>
    <name evidence="19" type="primary">cobS</name>
    <name evidence="20" type="ORF">C487_13083</name>
</gene>
<comment type="catalytic activity">
    <reaction evidence="18 19">
        <text>alpha-ribazole 5'-phosphate + adenosylcob(III)inamide-GDP = adenosylcob(III)alamin 5'-phosphate + GMP + H(+)</text>
        <dbReference type="Rhea" id="RHEA:23560"/>
        <dbReference type="ChEBI" id="CHEBI:15378"/>
        <dbReference type="ChEBI" id="CHEBI:57918"/>
        <dbReference type="ChEBI" id="CHEBI:58115"/>
        <dbReference type="ChEBI" id="CHEBI:60487"/>
        <dbReference type="ChEBI" id="CHEBI:60493"/>
        <dbReference type="EC" id="2.7.8.26"/>
    </reaction>
</comment>
<proteinExistence type="inferred from homology"/>
<accession>L9YN87</accession>
<keyword evidence="12 19" id="KW-1133">Transmembrane helix</keyword>
<dbReference type="OrthoDB" id="11748at2157"/>
<dbReference type="GO" id="GO:0051073">
    <property type="term" value="F:adenosylcobinamide-GDP ribazoletransferase activity"/>
    <property type="evidence" value="ECO:0007669"/>
    <property type="project" value="UniProtKB-UniRule"/>
</dbReference>
<dbReference type="Pfam" id="PF02654">
    <property type="entry name" value="CobS"/>
    <property type="match status" value="1"/>
</dbReference>
<evidence type="ECO:0000256" key="6">
    <source>
        <dbReference type="ARBA" id="ARBA00015850"/>
    </source>
</evidence>
<dbReference type="PANTHER" id="PTHR34148:SF1">
    <property type="entry name" value="ADENOSYLCOBINAMIDE-GDP RIBAZOLETRANSFERASE"/>
    <property type="match status" value="1"/>
</dbReference>
<dbReference type="GO" id="GO:0009236">
    <property type="term" value="P:cobalamin biosynthetic process"/>
    <property type="evidence" value="ECO:0007669"/>
    <property type="project" value="UniProtKB-UniRule"/>
</dbReference>
<dbReference type="GO" id="GO:0008818">
    <property type="term" value="F:cobalamin 5'-phosphate synthase activity"/>
    <property type="evidence" value="ECO:0007669"/>
    <property type="project" value="UniProtKB-UniRule"/>
</dbReference>
<evidence type="ECO:0000256" key="10">
    <source>
        <dbReference type="ARBA" id="ARBA00022692"/>
    </source>
</evidence>
<dbReference type="EMBL" id="AOII01000077">
    <property type="protein sequence ID" value="ELY75695.1"/>
    <property type="molecule type" value="Genomic_DNA"/>
</dbReference>
<evidence type="ECO:0000313" key="20">
    <source>
        <dbReference type="EMBL" id="ELY75695.1"/>
    </source>
</evidence>
<dbReference type="AlphaFoldDB" id="L9YN87"/>
<comment type="cofactor">
    <cofactor evidence="1 19">
        <name>Mg(2+)</name>
        <dbReference type="ChEBI" id="CHEBI:18420"/>
    </cofactor>
</comment>
<evidence type="ECO:0000256" key="12">
    <source>
        <dbReference type="ARBA" id="ARBA00022989"/>
    </source>
</evidence>
<keyword evidence="7 19" id="KW-1003">Cell membrane</keyword>
<evidence type="ECO:0000256" key="4">
    <source>
        <dbReference type="ARBA" id="ARBA00010561"/>
    </source>
</evidence>
<evidence type="ECO:0000256" key="19">
    <source>
        <dbReference type="HAMAP-Rule" id="MF_00719"/>
    </source>
</evidence>
<comment type="similarity">
    <text evidence="4 19">Belongs to the CobS family.</text>
</comment>
<evidence type="ECO:0000256" key="2">
    <source>
        <dbReference type="ARBA" id="ARBA00004651"/>
    </source>
</evidence>
<evidence type="ECO:0000256" key="7">
    <source>
        <dbReference type="ARBA" id="ARBA00022475"/>
    </source>
</evidence>
<evidence type="ECO:0000256" key="15">
    <source>
        <dbReference type="ARBA" id="ARBA00032605"/>
    </source>
</evidence>
<feature type="transmembrane region" description="Helical" evidence="19">
    <location>
        <begin position="111"/>
        <end position="133"/>
    </location>
</feature>
<dbReference type="RefSeq" id="WP_006186173.1">
    <property type="nucleotide sequence ID" value="NZ_AOII01000077.1"/>
</dbReference>